<organism evidence="1 2">
    <name type="scientific">Fusarium zealandicum</name>
    <dbReference type="NCBI Taxonomy" id="1053134"/>
    <lineage>
        <taxon>Eukaryota</taxon>
        <taxon>Fungi</taxon>
        <taxon>Dikarya</taxon>
        <taxon>Ascomycota</taxon>
        <taxon>Pezizomycotina</taxon>
        <taxon>Sordariomycetes</taxon>
        <taxon>Hypocreomycetidae</taxon>
        <taxon>Hypocreales</taxon>
        <taxon>Nectriaceae</taxon>
        <taxon>Fusarium</taxon>
        <taxon>Fusarium staphyleae species complex</taxon>
    </lineage>
</organism>
<protein>
    <submittedName>
        <fullName evidence="1">Uncharacterized protein</fullName>
    </submittedName>
</protein>
<evidence type="ECO:0000313" key="2">
    <source>
        <dbReference type="Proteomes" id="UP000635477"/>
    </source>
</evidence>
<evidence type="ECO:0000313" key="1">
    <source>
        <dbReference type="EMBL" id="KAF4982523.1"/>
    </source>
</evidence>
<gene>
    <name evidence="1" type="ORF">FZEAL_1874</name>
</gene>
<dbReference type="Proteomes" id="UP000635477">
    <property type="component" value="Unassembled WGS sequence"/>
</dbReference>
<proteinExistence type="predicted"/>
<dbReference type="EMBL" id="JABEYC010000113">
    <property type="protein sequence ID" value="KAF4982523.1"/>
    <property type="molecule type" value="Genomic_DNA"/>
</dbReference>
<dbReference type="AlphaFoldDB" id="A0A8H4URU9"/>
<name>A0A8H4URU9_9HYPO</name>
<accession>A0A8H4URU9</accession>
<reference evidence="1" key="2">
    <citation type="submission" date="2020-05" db="EMBL/GenBank/DDBJ databases">
        <authorList>
            <person name="Kim H.-S."/>
            <person name="Proctor R.H."/>
            <person name="Brown D.W."/>
        </authorList>
    </citation>
    <scope>NUCLEOTIDE SEQUENCE</scope>
    <source>
        <strain evidence="1">NRRL 22465</strain>
    </source>
</reference>
<keyword evidence="2" id="KW-1185">Reference proteome</keyword>
<comment type="caution">
    <text evidence="1">The sequence shown here is derived from an EMBL/GenBank/DDBJ whole genome shotgun (WGS) entry which is preliminary data.</text>
</comment>
<sequence length="150" mass="17324">MNSRRQRGDGPFLELLLNWRRSACLDRLAERKAALDRVPKYRSLAELEAALEGKVASGAVRDSMANVERLDVMDFMSLCYNAEFRKDATNYLGISWRLHHPGLDRTARDFLLDKEDSAGPDDFEYGSWFSSIGFQETRARFREFCAIRHL</sequence>
<reference evidence="1" key="1">
    <citation type="journal article" date="2020" name="BMC Genomics">
        <title>Correction to: Identification and distribution of gene clusters required for synthesis of sphingolipid metabolism inhibitors in diverse species of the filamentous fungus Fusarium.</title>
        <authorList>
            <person name="Kim H.S."/>
            <person name="Lohmar J.M."/>
            <person name="Busman M."/>
            <person name="Brown D.W."/>
            <person name="Naumann T.A."/>
            <person name="Divon H.H."/>
            <person name="Lysoe E."/>
            <person name="Uhlig S."/>
            <person name="Proctor R.H."/>
        </authorList>
    </citation>
    <scope>NUCLEOTIDE SEQUENCE</scope>
    <source>
        <strain evidence="1">NRRL 22465</strain>
    </source>
</reference>